<sequence length="296" mass="32168">MDEMTLLNRRRDEVPPPTDLSAARNRLLTEIRRPPDVRPRRAVRRGALVSAAGLAAALAVAATQLGGVTEEGEPPISAAAVLENAALVAERTKATTVRPDQWFYMKESQPVDSLPVYEHWSRMDGAMTALRGSDGELKVSESEKGPANSAQTLREIEALPGDPDAMLRHFYRLKRERAALSICEPECPPGSEQDRRAYGAIQWYLKYGPIIPPDTAATMFRAMAKIPGVTVEEDVATAEGRPGLAVVLDYGEAGKGYTILDPRTYRYLGVKSVRGGHSMAMSVLDSGIVDKPGETP</sequence>
<evidence type="ECO:0000256" key="1">
    <source>
        <dbReference type="SAM" id="MobiDB-lite"/>
    </source>
</evidence>
<dbReference type="NCBIfam" id="NF038083">
    <property type="entry name" value="CU044_5270_fam"/>
    <property type="match status" value="1"/>
</dbReference>
<comment type="caution">
    <text evidence="3">The sequence shown here is derived from an EMBL/GenBank/DDBJ whole genome shotgun (WGS) entry which is preliminary data.</text>
</comment>
<evidence type="ECO:0000256" key="2">
    <source>
        <dbReference type="SAM" id="Phobius"/>
    </source>
</evidence>
<reference evidence="3 4" key="1">
    <citation type="submission" date="2022-11" db="EMBL/GenBank/DDBJ databases">
        <title>Nonomuraea corallina sp. nov., a new species of the genus Nonomuraea isolated from sea side sediment in Thai sea.</title>
        <authorList>
            <person name="Ngamcharungchit C."/>
            <person name="Matsumoto A."/>
            <person name="Suriyachadkun C."/>
            <person name="Panbangred W."/>
            <person name="Inahashi Y."/>
            <person name="Intra B."/>
        </authorList>
    </citation>
    <scope>NUCLEOTIDE SEQUENCE [LARGE SCALE GENOMIC DNA]</scope>
    <source>
        <strain evidence="3 4">DSM 43553</strain>
    </source>
</reference>
<dbReference type="Proteomes" id="UP001212498">
    <property type="component" value="Unassembled WGS sequence"/>
</dbReference>
<organism evidence="3 4">
    <name type="scientific">Nonomuraea ferruginea</name>
    <dbReference type="NCBI Taxonomy" id="46174"/>
    <lineage>
        <taxon>Bacteria</taxon>
        <taxon>Bacillati</taxon>
        <taxon>Actinomycetota</taxon>
        <taxon>Actinomycetes</taxon>
        <taxon>Streptosporangiales</taxon>
        <taxon>Streptosporangiaceae</taxon>
        <taxon>Nonomuraea</taxon>
    </lineage>
</organism>
<gene>
    <name evidence="3" type="ORF">OUY24_07950</name>
</gene>
<protein>
    <submittedName>
        <fullName evidence="3">CU044_5270 family protein</fullName>
    </submittedName>
</protein>
<keyword evidence="2" id="KW-0812">Transmembrane</keyword>
<proteinExistence type="predicted"/>
<feature type="transmembrane region" description="Helical" evidence="2">
    <location>
        <begin position="47"/>
        <end position="67"/>
    </location>
</feature>
<evidence type="ECO:0000313" key="4">
    <source>
        <dbReference type="Proteomes" id="UP001212498"/>
    </source>
</evidence>
<name>A0ABT4SU27_9ACTN</name>
<keyword evidence="2" id="KW-0472">Membrane</keyword>
<evidence type="ECO:0000313" key="3">
    <source>
        <dbReference type="EMBL" id="MDA0640549.1"/>
    </source>
</evidence>
<feature type="region of interest" description="Disordered" evidence="1">
    <location>
        <begin position="1"/>
        <end position="23"/>
    </location>
</feature>
<dbReference type="RefSeq" id="WP_271275745.1">
    <property type="nucleotide sequence ID" value="NZ_BAABFD010000032.1"/>
</dbReference>
<dbReference type="InterPro" id="IPR047789">
    <property type="entry name" value="CU044_5270-like"/>
</dbReference>
<keyword evidence="2" id="KW-1133">Transmembrane helix</keyword>
<accession>A0ABT4SU27</accession>
<keyword evidence="4" id="KW-1185">Reference proteome</keyword>
<dbReference type="EMBL" id="JAPNUD010000014">
    <property type="protein sequence ID" value="MDA0640549.1"/>
    <property type="molecule type" value="Genomic_DNA"/>
</dbReference>